<dbReference type="GO" id="GO:0006412">
    <property type="term" value="P:translation"/>
    <property type="evidence" value="ECO:0007669"/>
    <property type="project" value="InterPro"/>
</dbReference>
<keyword evidence="5" id="KW-0687">Ribonucleoprotein</keyword>
<evidence type="ECO:0000256" key="6">
    <source>
        <dbReference type="ARBA" id="ARBA00040565"/>
    </source>
</evidence>
<evidence type="ECO:0000256" key="7">
    <source>
        <dbReference type="ARBA" id="ARBA00082711"/>
    </source>
</evidence>
<keyword evidence="10" id="KW-1185">Reference proteome</keyword>
<gene>
    <name evidence="9" type="ORF">WR25_22886</name>
</gene>
<dbReference type="InterPro" id="IPR013005">
    <property type="entry name" value="Ribosomal_uL4-like"/>
</dbReference>
<evidence type="ECO:0000256" key="1">
    <source>
        <dbReference type="ARBA" id="ARBA00004173"/>
    </source>
</evidence>
<dbReference type="GO" id="GO:0003735">
    <property type="term" value="F:structural constituent of ribosome"/>
    <property type="evidence" value="ECO:0007669"/>
    <property type="project" value="InterPro"/>
</dbReference>
<dbReference type="SUPFAM" id="SSF52166">
    <property type="entry name" value="Ribosomal protein L4"/>
    <property type="match status" value="1"/>
</dbReference>
<name>A0A2A2KTJ4_9BILA</name>
<evidence type="ECO:0000256" key="2">
    <source>
        <dbReference type="ARBA" id="ARBA00010528"/>
    </source>
</evidence>
<dbReference type="FunFam" id="3.40.1370.10:FF:000005">
    <property type="entry name" value="39S ribosomal protein L4, mitochondrial"/>
    <property type="match status" value="1"/>
</dbReference>
<dbReference type="AlphaFoldDB" id="A0A2A2KTJ4"/>
<feature type="chain" id="PRO_5012200835" description="Large ribosomal subunit protein uL4m" evidence="8">
    <location>
        <begin position="17"/>
        <end position="267"/>
    </location>
</feature>
<protein>
    <recommendedName>
        <fullName evidence="6">Large ribosomal subunit protein uL4m</fullName>
    </recommendedName>
    <alternativeName>
        <fullName evidence="7">39S ribosomal protein L4, mitochondrial</fullName>
    </alternativeName>
</protein>
<dbReference type="GO" id="GO:0005840">
    <property type="term" value="C:ribosome"/>
    <property type="evidence" value="ECO:0007669"/>
    <property type="project" value="UniProtKB-KW"/>
</dbReference>
<reference evidence="9 10" key="1">
    <citation type="journal article" date="2017" name="Curr. Biol.">
        <title>Genome architecture and evolution of a unichromosomal asexual nematode.</title>
        <authorList>
            <person name="Fradin H."/>
            <person name="Zegar C."/>
            <person name="Gutwein M."/>
            <person name="Lucas J."/>
            <person name="Kovtun M."/>
            <person name="Corcoran D."/>
            <person name="Baugh L.R."/>
            <person name="Kiontke K."/>
            <person name="Gunsalus K."/>
            <person name="Fitch D.H."/>
            <person name="Piano F."/>
        </authorList>
    </citation>
    <scope>NUCLEOTIDE SEQUENCE [LARGE SCALE GENOMIC DNA]</scope>
    <source>
        <strain evidence="9">PF1309</strain>
    </source>
</reference>
<organism evidence="9 10">
    <name type="scientific">Diploscapter pachys</name>
    <dbReference type="NCBI Taxonomy" id="2018661"/>
    <lineage>
        <taxon>Eukaryota</taxon>
        <taxon>Metazoa</taxon>
        <taxon>Ecdysozoa</taxon>
        <taxon>Nematoda</taxon>
        <taxon>Chromadorea</taxon>
        <taxon>Rhabditida</taxon>
        <taxon>Rhabditina</taxon>
        <taxon>Rhabditomorpha</taxon>
        <taxon>Rhabditoidea</taxon>
        <taxon>Rhabditidae</taxon>
        <taxon>Diploscapter</taxon>
    </lineage>
</organism>
<comment type="caution">
    <text evidence="9">The sequence shown here is derived from an EMBL/GenBank/DDBJ whole genome shotgun (WGS) entry which is preliminary data.</text>
</comment>
<accession>A0A2A2KTJ4</accession>
<sequence length="267" mass="31175">MHLLLLFFQFKAFVSTLKEKQETRVGIVDLHPDIFRVSPRIDILHQNVVWQQKYRNVILTKQLTRAEMPGGGRKPWPQKRTGRSHAGSIRTHQFIRGGFSKGVRGPTNFFYVLPNQKRIMGEFFLVICLCTALTIKLAQNGLQFVDSLNDFPENDPKFLFDMAEERNWGYSVLFINDNDKVGSNLVTCCEEYPWFNIMPIYGLNVFSILKYDTVILSIPALKILEERLLKHMHQTGPINKKFKYIEWKERILNEAEGEDHPKWSPFV</sequence>
<dbReference type="OrthoDB" id="275876at2759"/>
<keyword evidence="8" id="KW-0732">Signal</keyword>
<evidence type="ECO:0000256" key="5">
    <source>
        <dbReference type="ARBA" id="ARBA00023274"/>
    </source>
</evidence>
<dbReference type="GO" id="GO:0005743">
    <property type="term" value="C:mitochondrial inner membrane"/>
    <property type="evidence" value="ECO:0007669"/>
    <property type="project" value="UniProtKB-ARBA"/>
</dbReference>
<dbReference type="GO" id="GO:1990904">
    <property type="term" value="C:ribonucleoprotein complex"/>
    <property type="evidence" value="ECO:0007669"/>
    <property type="project" value="UniProtKB-KW"/>
</dbReference>
<dbReference type="STRING" id="2018661.A0A2A2KTJ4"/>
<dbReference type="InterPro" id="IPR023574">
    <property type="entry name" value="Ribosomal_uL4_dom_sf"/>
</dbReference>
<proteinExistence type="inferred from homology"/>
<evidence type="ECO:0000256" key="4">
    <source>
        <dbReference type="ARBA" id="ARBA00023128"/>
    </source>
</evidence>
<dbReference type="InterPro" id="IPR002136">
    <property type="entry name" value="Ribosomal_uL4"/>
</dbReference>
<dbReference type="EMBL" id="LIAE01007738">
    <property type="protein sequence ID" value="PAV77262.1"/>
    <property type="molecule type" value="Genomic_DNA"/>
</dbReference>
<evidence type="ECO:0000313" key="10">
    <source>
        <dbReference type="Proteomes" id="UP000218231"/>
    </source>
</evidence>
<comment type="subcellular location">
    <subcellularLocation>
        <location evidence="1">Mitochondrion</location>
    </subcellularLocation>
</comment>
<comment type="similarity">
    <text evidence="2">Belongs to the universal ribosomal protein uL4 family.</text>
</comment>
<evidence type="ECO:0000256" key="3">
    <source>
        <dbReference type="ARBA" id="ARBA00022980"/>
    </source>
</evidence>
<evidence type="ECO:0000313" key="9">
    <source>
        <dbReference type="EMBL" id="PAV77262.1"/>
    </source>
</evidence>
<dbReference type="PANTHER" id="PTHR10746">
    <property type="entry name" value="50S RIBOSOMAL PROTEIN L4"/>
    <property type="match status" value="1"/>
</dbReference>
<dbReference type="Proteomes" id="UP000218231">
    <property type="component" value="Unassembled WGS sequence"/>
</dbReference>
<feature type="signal peptide" evidence="8">
    <location>
        <begin position="1"/>
        <end position="16"/>
    </location>
</feature>
<dbReference type="Gene3D" id="3.40.1370.10">
    <property type="match status" value="1"/>
</dbReference>
<evidence type="ECO:0000256" key="8">
    <source>
        <dbReference type="SAM" id="SignalP"/>
    </source>
</evidence>
<dbReference type="Pfam" id="PF00573">
    <property type="entry name" value="Ribosomal_L4"/>
    <property type="match status" value="1"/>
</dbReference>
<dbReference type="PANTHER" id="PTHR10746:SF6">
    <property type="entry name" value="LARGE RIBOSOMAL SUBUNIT PROTEIN UL4M"/>
    <property type="match status" value="1"/>
</dbReference>
<keyword evidence="4" id="KW-0496">Mitochondrion</keyword>
<keyword evidence="3" id="KW-0689">Ribosomal protein</keyword>